<dbReference type="PANTHER" id="PTHR42648:SF28">
    <property type="entry name" value="TRANSPOSON-ENCODED PROTEIN WITH RIBONUCLEASE H-LIKE AND RETROVIRUS ZINC FINGER-LIKE DOMAINS"/>
    <property type="match status" value="1"/>
</dbReference>
<proteinExistence type="predicted"/>
<dbReference type="Pfam" id="PF25597">
    <property type="entry name" value="SH3_retrovirus"/>
    <property type="match status" value="1"/>
</dbReference>
<accession>A0A151RGM6</accession>
<organism evidence="2 3">
    <name type="scientific">Cajanus cajan</name>
    <name type="common">Pigeon pea</name>
    <name type="synonym">Cajanus indicus</name>
    <dbReference type="NCBI Taxonomy" id="3821"/>
    <lineage>
        <taxon>Eukaryota</taxon>
        <taxon>Viridiplantae</taxon>
        <taxon>Streptophyta</taxon>
        <taxon>Embryophyta</taxon>
        <taxon>Tracheophyta</taxon>
        <taxon>Spermatophyta</taxon>
        <taxon>Magnoliopsida</taxon>
        <taxon>eudicotyledons</taxon>
        <taxon>Gunneridae</taxon>
        <taxon>Pentapetalae</taxon>
        <taxon>rosids</taxon>
        <taxon>fabids</taxon>
        <taxon>Fabales</taxon>
        <taxon>Fabaceae</taxon>
        <taxon>Papilionoideae</taxon>
        <taxon>50 kb inversion clade</taxon>
        <taxon>NPAAA clade</taxon>
        <taxon>indigoferoid/millettioid clade</taxon>
        <taxon>Phaseoleae</taxon>
        <taxon>Cajanus</taxon>
    </lineage>
</organism>
<dbReference type="PANTHER" id="PTHR42648">
    <property type="entry name" value="TRANSPOSASE, PUTATIVE-RELATED"/>
    <property type="match status" value="1"/>
</dbReference>
<sequence>MNRTLNERPKSMRIHAGLPKTFWADVVSTTLYLINQGPSFPIGSKIPKEEWQSKDVSLSHLKVFGFVSYVRVRDADKDKLDPKARKCIFIGYGENDMGYHF</sequence>
<dbReference type="AlphaFoldDB" id="A0A151RGM6"/>
<dbReference type="Proteomes" id="UP000075243">
    <property type="component" value="Unassembled WGS sequence"/>
</dbReference>
<dbReference type="Gramene" id="C.cajan_39267.t">
    <property type="protein sequence ID" value="C.cajan_39267.t.cds1"/>
    <property type="gene ID" value="C.cajan_39267"/>
</dbReference>
<dbReference type="EMBL" id="KQ483762">
    <property type="protein sequence ID" value="KYP41605.1"/>
    <property type="molecule type" value="Genomic_DNA"/>
</dbReference>
<reference evidence="2" key="1">
    <citation type="journal article" date="2012" name="Nat. Biotechnol.">
        <title>Draft genome sequence of pigeonpea (Cajanus cajan), an orphan legume crop of resource-poor farmers.</title>
        <authorList>
            <person name="Varshney R.K."/>
            <person name="Chen W."/>
            <person name="Li Y."/>
            <person name="Bharti A.K."/>
            <person name="Saxena R.K."/>
            <person name="Schlueter J.A."/>
            <person name="Donoghue M.T."/>
            <person name="Azam S."/>
            <person name="Fan G."/>
            <person name="Whaley A.M."/>
            <person name="Farmer A.D."/>
            <person name="Sheridan J."/>
            <person name="Iwata A."/>
            <person name="Tuteja R."/>
            <person name="Penmetsa R.V."/>
            <person name="Wu W."/>
            <person name="Upadhyaya H.D."/>
            <person name="Yang S.P."/>
            <person name="Shah T."/>
            <person name="Saxena K.B."/>
            <person name="Michael T."/>
            <person name="McCombie W.R."/>
            <person name="Yang B."/>
            <person name="Zhang G."/>
            <person name="Yang H."/>
            <person name="Wang J."/>
            <person name="Spillane C."/>
            <person name="Cook D.R."/>
            <person name="May G.D."/>
            <person name="Xu X."/>
            <person name="Jackson S.A."/>
        </authorList>
    </citation>
    <scope>NUCLEOTIDE SEQUENCE [LARGE SCALE GENOMIC DNA]</scope>
</reference>
<feature type="domain" description="Retroviral polymerase SH3-like" evidence="1">
    <location>
        <begin position="69"/>
        <end position="100"/>
    </location>
</feature>
<name>A0A151RGM6_CAJCA</name>
<dbReference type="InterPro" id="IPR039537">
    <property type="entry name" value="Retrotran_Ty1/copia-like"/>
</dbReference>
<gene>
    <name evidence="2" type="ORF">KK1_037018</name>
</gene>
<evidence type="ECO:0000259" key="1">
    <source>
        <dbReference type="Pfam" id="PF25597"/>
    </source>
</evidence>
<keyword evidence="3" id="KW-1185">Reference proteome</keyword>
<dbReference type="InterPro" id="IPR057670">
    <property type="entry name" value="SH3_retrovirus"/>
</dbReference>
<protein>
    <submittedName>
        <fullName evidence="2">Retrovirus-related Pol polyprotein from transposon TNT 1-94</fullName>
    </submittedName>
</protein>
<evidence type="ECO:0000313" key="3">
    <source>
        <dbReference type="Proteomes" id="UP000075243"/>
    </source>
</evidence>
<evidence type="ECO:0000313" key="2">
    <source>
        <dbReference type="EMBL" id="KYP41605.1"/>
    </source>
</evidence>